<dbReference type="PANTHER" id="PTHR43278">
    <property type="entry name" value="NAD(P)H-DEPENDENT FMN-CONTAINING OXIDOREDUCTASE YWQN-RELATED"/>
    <property type="match status" value="1"/>
</dbReference>
<keyword evidence="2" id="KW-0288">FMN</keyword>
<gene>
    <name evidence="4" type="ORF">SAMN02910417_01947</name>
</gene>
<dbReference type="AlphaFoldDB" id="A0A1G6C0U9"/>
<dbReference type="InterPro" id="IPR029039">
    <property type="entry name" value="Flavoprotein-like_sf"/>
</dbReference>
<name>A0A1G6C0U9_EUBOX</name>
<dbReference type="InterPro" id="IPR051796">
    <property type="entry name" value="ISF_SsuE-like"/>
</dbReference>
<feature type="domain" description="NADPH-dependent FMN reductase-like" evidence="3">
    <location>
        <begin position="3"/>
        <end position="121"/>
    </location>
</feature>
<dbReference type="Proteomes" id="UP000199228">
    <property type="component" value="Unassembled WGS sequence"/>
</dbReference>
<evidence type="ECO:0000313" key="4">
    <source>
        <dbReference type="EMBL" id="SDB26447.1"/>
    </source>
</evidence>
<dbReference type="InterPro" id="IPR005025">
    <property type="entry name" value="FMN_Rdtase-like_dom"/>
</dbReference>
<organism evidence="4 5">
    <name type="scientific">Eubacterium oxidoreducens</name>
    <dbReference type="NCBI Taxonomy" id="1732"/>
    <lineage>
        <taxon>Bacteria</taxon>
        <taxon>Bacillati</taxon>
        <taxon>Bacillota</taxon>
        <taxon>Clostridia</taxon>
        <taxon>Eubacteriales</taxon>
        <taxon>Eubacteriaceae</taxon>
        <taxon>Eubacterium</taxon>
    </lineage>
</organism>
<dbReference type="Pfam" id="PF03358">
    <property type="entry name" value="FMN_red"/>
    <property type="match status" value="1"/>
</dbReference>
<keyword evidence="5" id="KW-1185">Reference proteome</keyword>
<dbReference type="RefSeq" id="WP_090174167.1">
    <property type="nucleotide sequence ID" value="NZ_FMXR01000014.1"/>
</dbReference>
<dbReference type="SUPFAM" id="SSF52218">
    <property type="entry name" value="Flavoproteins"/>
    <property type="match status" value="1"/>
</dbReference>
<accession>A0A1G6C0U9</accession>
<sequence>MKKIVIYNGSPRKDGNTTTILDMIARGAREHGAEVEYKILFKMKFMACQGCFNCRIHENCAINDELTATLNKLKDADAVVIGSPVYFMQMTGPVKNLYDRLFPLMGEDGTPRYSQKQIATVYTQEFDDPHMFDDYFNYVAGTFPSFGFVNERRLVCTGGNNPESAEKNQEIMQKAYELGRILAQ</sequence>
<dbReference type="OrthoDB" id="9805976at2"/>
<protein>
    <submittedName>
        <fullName evidence="4">Multimeric flavodoxin WrbA</fullName>
    </submittedName>
</protein>
<dbReference type="EMBL" id="FMXR01000014">
    <property type="protein sequence ID" value="SDB26447.1"/>
    <property type="molecule type" value="Genomic_DNA"/>
</dbReference>
<dbReference type="STRING" id="1732.SAMN02910417_01947"/>
<evidence type="ECO:0000256" key="1">
    <source>
        <dbReference type="ARBA" id="ARBA00022630"/>
    </source>
</evidence>
<keyword evidence="1" id="KW-0285">Flavoprotein</keyword>
<proteinExistence type="predicted"/>
<dbReference type="GO" id="GO:0016491">
    <property type="term" value="F:oxidoreductase activity"/>
    <property type="evidence" value="ECO:0007669"/>
    <property type="project" value="InterPro"/>
</dbReference>
<reference evidence="4 5" key="1">
    <citation type="submission" date="2016-10" db="EMBL/GenBank/DDBJ databases">
        <authorList>
            <person name="de Groot N.N."/>
        </authorList>
    </citation>
    <scope>NUCLEOTIDE SEQUENCE [LARGE SCALE GENOMIC DNA]</scope>
    <source>
        <strain evidence="4 5">DSM 3217</strain>
    </source>
</reference>
<evidence type="ECO:0000313" key="5">
    <source>
        <dbReference type="Proteomes" id="UP000199228"/>
    </source>
</evidence>
<dbReference type="Gene3D" id="3.40.50.360">
    <property type="match status" value="1"/>
</dbReference>
<dbReference type="PANTHER" id="PTHR43278:SF2">
    <property type="entry name" value="IRON-SULFUR FLAVOPROTEIN"/>
    <property type="match status" value="1"/>
</dbReference>
<evidence type="ECO:0000259" key="3">
    <source>
        <dbReference type="Pfam" id="PF03358"/>
    </source>
</evidence>
<evidence type="ECO:0000256" key="2">
    <source>
        <dbReference type="ARBA" id="ARBA00022643"/>
    </source>
</evidence>